<protein>
    <recommendedName>
        <fullName evidence="4">VCBS repeat-containing protein</fullName>
    </recommendedName>
</protein>
<keyword evidence="3" id="KW-1185">Reference proteome</keyword>
<dbReference type="PANTHER" id="PTHR46580:SF4">
    <property type="entry name" value="ATP_GTP-BINDING PROTEIN"/>
    <property type="match status" value="1"/>
</dbReference>
<proteinExistence type="predicted"/>
<keyword evidence="1" id="KW-0732">Signal</keyword>
<dbReference type="SUPFAM" id="SSF69318">
    <property type="entry name" value="Integrin alpha N-terminal domain"/>
    <property type="match status" value="2"/>
</dbReference>
<evidence type="ECO:0000313" key="3">
    <source>
        <dbReference type="Proteomes" id="UP000221168"/>
    </source>
</evidence>
<dbReference type="RefSeq" id="WP_099308029.1">
    <property type="nucleotide sequence ID" value="NZ_PDVP01000016.1"/>
</dbReference>
<dbReference type="PANTHER" id="PTHR46580">
    <property type="entry name" value="SENSOR KINASE-RELATED"/>
    <property type="match status" value="1"/>
</dbReference>
<evidence type="ECO:0000313" key="2">
    <source>
        <dbReference type="EMBL" id="PHP65288.1"/>
    </source>
</evidence>
<dbReference type="Proteomes" id="UP000221168">
    <property type="component" value="Unassembled WGS sequence"/>
</dbReference>
<dbReference type="Pfam" id="PF13517">
    <property type="entry name" value="FG-GAP_3"/>
    <property type="match status" value="2"/>
</dbReference>
<evidence type="ECO:0000256" key="1">
    <source>
        <dbReference type="ARBA" id="ARBA00022729"/>
    </source>
</evidence>
<accession>A0A2G1QJ98</accession>
<reference evidence="2 3" key="1">
    <citation type="submission" date="2017-10" db="EMBL/GenBank/DDBJ databases">
        <title>Sedimentibacterium mangrovi gen. nov., sp. nov., a novel member of family Phyllobacteriacea isolated from mangrove sediment.</title>
        <authorList>
            <person name="Liao H."/>
            <person name="Tian Y."/>
        </authorList>
    </citation>
    <scope>NUCLEOTIDE SEQUENCE [LARGE SCALE GENOMIC DNA]</scope>
    <source>
        <strain evidence="2 3">X9-2-2</strain>
    </source>
</reference>
<evidence type="ECO:0008006" key="4">
    <source>
        <dbReference type="Google" id="ProtNLM"/>
    </source>
</evidence>
<dbReference type="InterPro" id="IPR013517">
    <property type="entry name" value="FG-GAP"/>
</dbReference>
<dbReference type="AlphaFoldDB" id="A0A2G1QJ98"/>
<sequence>MIRAPGRAWKLRANFRVIWPGMLVLSAMLTGGQAWSQSTNYAPPTQYYGVGSGVGYINESATGDFNGDGRTDVVVARSYYPLQNQGIPIQIYLNLPRGIIDGTSSVINGSVPTTVHPRGSVIADFNGDGKDDIFIADHGYDASPFPGAQNVLLLSRTDGKLEDKTATNLPQVVDFSHSATGGDIDGDGDIDIYVGNIWGQQQIGPYFLINDGSGNFTADDSMLPLSFRSLSEKFTSSLLKDMDFDGNLDLVLGPHDPNGPRQNVLMKGHGDGTFTYTRLGPIRSGYNDSVHIAVEDITRDGLPEILFSIVPPGYAHAGIQVYTGKADGSFVEVPESELAFFFTAYDFNASSWIKSTFTPRLNSGDCLPDVAFDLVAESPRFLISNLPDNPFVNPGIDTGWMTQTEILDVDGDGANDIFTANSTDATITRQITPPGCPIKLVSAVLPTSRSVQVGQTATIFGAMINLSTSVDATNCRVRMTAPIAGRFDYQTTDPAGNQLTGSPNTPVNIPPRGVQSFVLAFTPSEPMTGRELGFGFVCDNSDTAADIVRGVNTYSFSASTGPVPDIIAIAQTPAPNDGVVRIPTPGGNGVFAMAGINIGAPATLNVAPVIGNGLPVTASICQTDSMGACLSPPSASVAAPFATDQVRTFTVFLQDQGEAVAFDPGRNRIKVEFRNANGGELHGSTGLAVMTQ</sequence>
<dbReference type="Pfam" id="PF01839">
    <property type="entry name" value="FG-GAP"/>
    <property type="match status" value="1"/>
</dbReference>
<comment type="caution">
    <text evidence="2">The sequence shown here is derived from an EMBL/GenBank/DDBJ whole genome shotgun (WGS) entry which is preliminary data.</text>
</comment>
<gene>
    <name evidence="2" type="ORF">CSC94_19355</name>
</gene>
<dbReference type="EMBL" id="PDVP01000016">
    <property type="protein sequence ID" value="PHP65288.1"/>
    <property type="molecule type" value="Genomic_DNA"/>
</dbReference>
<dbReference type="InterPro" id="IPR028994">
    <property type="entry name" value="Integrin_alpha_N"/>
</dbReference>
<organism evidence="2 3">
    <name type="scientific">Zhengella mangrovi</name>
    <dbReference type="NCBI Taxonomy" id="1982044"/>
    <lineage>
        <taxon>Bacteria</taxon>
        <taxon>Pseudomonadati</taxon>
        <taxon>Pseudomonadota</taxon>
        <taxon>Alphaproteobacteria</taxon>
        <taxon>Hyphomicrobiales</taxon>
        <taxon>Notoacmeibacteraceae</taxon>
        <taxon>Zhengella</taxon>
    </lineage>
</organism>
<name>A0A2G1QJ98_9HYPH</name>
<dbReference type="OrthoDB" id="1488578at2"/>
<dbReference type="Gene3D" id="2.130.10.130">
    <property type="entry name" value="Integrin alpha, N-terminal"/>
    <property type="match status" value="1"/>
</dbReference>